<dbReference type="Gene3D" id="3.30.70.330">
    <property type="match status" value="1"/>
</dbReference>
<name>A0AAD9NLW6_RIDPI</name>
<dbReference type="PANTHER" id="PTHR14068">
    <property type="entry name" value="EUKARYOTIC TRANSLATION INITIATION FACTOR 3 EIF3 -RELATED"/>
    <property type="match status" value="1"/>
</dbReference>
<dbReference type="AlphaFoldDB" id="A0AAD9NLW6"/>
<dbReference type="GO" id="GO:0031369">
    <property type="term" value="F:translation initiation factor binding"/>
    <property type="evidence" value="ECO:0007669"/>
    <property type="project" value="InterPro"/>
</dbReference>
<evidence type="ECO:0000256" key="9">
    <source>
        <dbReference type="PIRNR" id="PIRNR036424"/>
    </source>
</evidence>
<evidence type="ECO:0000256" key="2">
    <source>
        <dbReference type="ARBA" id="ARBA00022490"/>
    </source>
</evidence>
<dbReference type="GO" id="GO:0003743">
    <property type="term" value="F:translation initiation factor activity"/>
    <property type="evidence" value="ECO:0007669"/>
    <property type="project" value="UniProtKB-UniRule"/>
</dbReference>
<keyword evidence="4" id="KW-0853">WD repeat</keyword>
<dbReference type="FunFam" id="2.130.10.10:FF:001060">
    <property type="entry name" value="Eukaryotic translation initiation factor 3 subunit B"/>
    <property type="match status" value="1"/>
</dbReference>
<reference evidence="12" key="1">
    <citation type="journal article" date="2023" name="Mol. Biol. Evol.">
        <title>Third-Generation Sequencing Reveals the Adaptive Role of the Epigenome in Three Deep-Sea Polychaetes.</title>
        <authorList>
            <person name="Perez M."/>
            <person name="Aroh O."/>
            <person name="Sun Y."/>
            <person name="Lan Y."/>
            <person name="Juniper S.K."/>
            <person name="Young C.R."/>
            <person name="Angers B."/>
            <person name="Qian P.Y."/>
        </authorList>
    </citation>
    <scope>NUCLEOTIDE SEQUENCE</scope>
    <source>
        <strain evidence="12">R07B-5</strain>
    </source>
</reference>
<organism evidence="12 13">
    <name type="scientific">Ridgeia piscesae</name>
    <name type="common">Tubeworm</name>
    <dbReference type="NCBI Taxonomy" id="27915"/>
    <lineage>
        <taxon>Eukaryota</taxon>
        <taxon>Metazoa</taxon>
        <taxon>Spiralia</taxon>
        <taxon>Lophotrochozoa</taxon>
        <taxon>Annelida</taxon>
        <taxon>Polychaeta</taxon>
        <taxon>Sedentaria</taxon>
        <taxon>Canalipalpata</taxon>
        <taxon>Sabellida</taxon>
        <taxon>Siboglinidae</taxon>
        <taxon>Ridgeia</taxon>
    </lineage>
</organism>
<keyword evidence="3 8" id="KW-0396">Initiation factor</keyword>
<dbReference type="EMBL" id="JAODUO010000774">
    <property type="protein sequence ID" value="KAK2174820.1"/>
    <property type="molecule type" value="Genomic_DNA"/>
</dbReference>
<dbReference type="FunFam" id="3.30.70.330:FF:000164">
    <property type="entry name" value="Eukaryotic translation initiation factor 3 subunit B"/>
    <property type="match status" value="1"/>
</dbReference>
<comment type="caution">
    <text evidence="12">The sequence shown here is derived from an EMBL/GenBank/DDBJ whole genome shotgun (WGS) entry which is preliminary data.</text>
</comment>
<evidence type="ECO:0000256" key="6">
    <source>
        <dbReference type="ARBA" id="ARBA00022884"/>
    </source>
</evidence>
<evidence type="ECO:0000256" key="3">
    <source>
        <dbReference type="ARBA" id="ARBA00022540"/>
    </source>
</evidence>
<dbReference type="SUPFAM" id="SSF54928">
    <property type="entry name" value="RNA-binding domain, RBD"/>
    <property type="match status" value="1"/>
</dbReference>
<dbReference type="Pfam" id="PF00076">
    <property type="entry name" value="RRM_1"/>
    <property type="match status" value="1"/>
</dbReference>
<evidence type="ECO:0000256" key="1">
    <source>
        <dbReference type="ARBA" id="ARBA00004496"/>
    </source>
</evidence>
<dbReference type="PIRSF" id="PIRSF036424">
    <property type="entry name" value="eIF3b"/>
    <property type="match status" value="1"/>
</dbReference>
<dbReference type="GO" id="GO:0033290">
    <property type="term" value="C:eukaryotic 48S preinitiation complex"/>
    <property type="evidence" value="ECO:0007669"/>
    <property type="project" value="UniProtKB-UniRule"/>
</dbReference>
<dbReference type="InterPro" id="IPR035979">
    <property type="entry name" value="RBD_domain_sf"/>
</dbReference>
<dbReference type="CDD" id="cd12278">
    <property type="entry name" value="RRM_eIF3B"/>
    <property type="match status" value="1"/>
</dbReference>
<comment type="similarity">
    <text evidence="8 9">Belongs to the eIF-3 subunit B family.</text>
</comment>
<evidence type="ECO:0000313" key="13">
    <source>
        <dbReference type="Proteomes" id="UP001209878"/>
    </source>
</evidence>
<feature type="region of interest" description="Disordered" evidence="10">
    <location>
        <begin position="1"/>
        <end position="47"/>
    </location>
</feature>
<evidence type="ECO:0000256" key="10">
    <source>
        <dbReference type="SAM" id="MobiDB-lite"/>
    </source>
</evidence>
<keyword evidence="7 8" id="KW-0648">Protein biosynthesis</keyword>
<dbReference type="GO" id="GO:0005852">
    <property type="term" value="C:eukaryotic translation initiation factor 3 complex"/>
    <property type="evidence" value="ECO:0007669"/>
    <property type="project" value="UniProtKB-UniRule"/>
</dbReference>
<keyword evidence="5" id="KW-0677">Repeat</keyword>
<sequence length="701" mass="81878">MAEDKGESGSRHTRKKDATKEDRPEENGVDEEPDFSDPEDFVDDVTDEELVGDLLRNKPKETDGIDSVIVVDNVPQVGPERLEKLQNVIRKIFSKFGEIKTEFYPEADGKTKGYIFLEYHNPHDAQDAVLAANGYKLDKQHTFVVNLFSDFDKYKDVPDTWTEPEPAPYKDRGNLRQWLLEPHCYNQYSVIYEGGEKTAIFLNTPEPSVLEERARWTETYARWSPQGTYFTTFHEKGIALWGGENFKQIMRFSHHGVQLIDFSPCEKYLVTFSPLIDNTEDPQAIIIWDLRTGYKKRGFHSESAAVWPIFRWNHDGRYLARMTTDTLSVYETPGFGLMDKKSIKVKGLKDFSWSPTDNIISYWVPEERDTPARVTLIDIPSRKQLCMKNLFTVADCKMHWQKCGDYLCVKVDRYKYRKEEKDQVKYTGMFHNFNVFRIREKQIPVDIVEVKDNIMAFAWEPVGHKFSFIHGEMPRISVSFYSIIKGGNIELAKTLDKRMANHMFWSPNGQFLVLAGLRGMNGVLEFIDTADMTVMAQGEHFMATDVEWDPTGRYLTTSVSWWGHKVDNAFWVWNFQGRILYKQQMERFCQFLWRPQQASLLSAQQVKDLRKNMKKYNARFAVEDKMRESKASKEQIEHRRQQLEQFKAWRNELSDRFNAERDARLELRGGIDTDTVDSKGENIDEETVEFLVKSEETIVDE</sequence>
<keyword evidence="13" id="KW-1185">Reference proteome</keyword>
<dbReference type="Pfam" id="PF08662">
    <property type="entry name" value="eIF2A"/>
    <property type="match status" value="1"/>
</dbReference>
<keyword evidence="6 8" id="KW-0694">RNA-binding</keyword>
<dbReference type="InterPro" id="IPR011400">
    <property type="entry name" value="EIF3B"/>
</dbReference>
<comment type="subcellular location">
    <subcellularLocation>
        <location evidence="1 8 9">Cytoplasm</location>
    </subcellularLocation>
</comment>
<dbReference type="Proteomes" id="UP001209878">
    <property type="component" value="Unassembled WGS sequence"/>
</dbReference>
<dbReference type="GO" id="GO:0001732">
    <property type="term" value="P:formation of cytoplasmic translation initiation complex"/>
    <property type="evidence" value="ECO:0007669"/>
    <property type="project" value="UniProtKB-UniRule"/>
</dbReference>
<dbReference type="InterPro" id="IPR012677">
    <property type="entry name" value="Nucleotide-bd_a/b_plait_sf"/>
</dbReference>
<feature type="domain" description="RRM" evidence="11">
    <location>
        <begin position="67"/>
        <end position="150"/>
    </location>
</feature>
<dbReference type="PROSITE" id="PS50102">
    <property type="entry name" value="RRM"/>
    <property type="match status" value="1"/>
</dbReference>
<evidence type="ECO:0000259" key="11">
    <source>
        <dbReference type="PROSITE" id="PS50102"/>
    </source>
</evidence>
<dbReference type="SUPFAM" id="SSF82171">
    <property type="entry name" value="DPP6 N-terminal domain-like"/>
    <property type="match status" value="1"/>
</dbReference>
<evidence type="ECO:0000313" key="12">
    <source>
        <dbReference type="EMBL" id="KAK2174820.1"/>
    </source>
</evidence>
<dbReference type="InterPro" id="IPR013979">
    <property type="entry name" value="TIF_beta_prop-like"/>
</dbReference>
<dbReference type="PANTHER" id="PTHR14068:SF0">
    <property type="entry name" value="EUKARYOTIC TRANSLATION INITIATION FACTOR 3 SUBUNIT B"/>
    <property type="match status" value="1"/>
</dbReference>
<evidence type="ECO:0000256" key="7">
    <source>
        <dbReference type="ARBA" id="ARBA00022917"/>
    </source>
</evidence>
<dbReference type="SMART" id="SM00360">
    <property type="entry name" value="RRM"/>
    <property type="match status" value="1"/>
</dbReference>
<proteinExistence type="inferred from homology"/>
<evidence type="ECO:0000256" key="5">
    <source>
        <dbReference type="ARBA" id="ARBA00022737"/>
    </source>
</evidence>
<feature type="compositionally biased region" description="Basic and acidic residues" evidence="10">
    <location>
        <begin position="1"/>
        <end position="26"/>
    </location>
</feature>
<dbReference type="Gene3D" id="2.130.10.10">
    <property type="entry name" value="YVTN repeat-like/Quinoprotein amine dehydrogenase"/>
    <property type="match status" value="1"/>
</dbReference>
<gene>
    <name evidence="12" type="ORF">NP493_775g01002</name>
</gene>
<protein>
    <recommendedName>
        <fullName evidence="8 9">Eukaryotic translation initiation factor 3 subunit B</fullName>
        <shortName evidence="8 9">eIF3b</shortName>
    </recommendedName>
    <alternativeName>
        <fullName evidence="8">Eukaryotic translation initiation factor 3 subunit 9</fullName>
    </alternativeName>
</protein>
<accession>A0AAD9NLW6</accession>
<dbReference type="GO" id="GO:0003723">
    <property type="term" value="F:RNA binding"/>
    <property type="evidence" value="ECO:0007669"/>
    <property type="project" value="UniProtKB-UniRule"/>
</dbReference>
<dbReference type="InterPro" id="IPR034363">
    <property type="entry name" value="eIF3B_RRM"/>
</dbReference>
<dbReference type="InterPro" id="IPR015943">
    <property type="entry name" value="WD40/YVTN_repeat-like_dom_sf"/>
</dbReference>
<dbReference type="InterPro" id="IPR000504">
    <property type="entry name" value="RRM_dom"/>
</dbReference>
<evidence type="ECO:0000256" key="4">
    <source>
        <dbReference type="ARBA" id="ARBA00022574"/>
    </source>
</evidence>
<comment type="subunit">
    <text evidence="8 9">Component of the eukaryotic translation initiation factor 3 (eIF-3) complex.</text>
</comment>
<dbReference type="HAMAP" id="MF_03001">
    <property type="entry name" value="eIF3b"/>
    <property type="match status" value="1"/>
</dbReference>
<feature type="compositionally biased region" description="Acidic residues" evidence="10">
    <location>
        <begin position="27"/>
        <end position="47"/>
    </location>
</feature>
<evidence type="ECO:0000256" key="8">
    <source>
        <dbReference type="HAMAP-Rule" id="MF_03001"/>
    </source>
</evidence>
<dbReference type="GO" id="GO:0016282">
    <property type="term" value="C:eukaryotic 43S preinitiation complex"/>
    <property type="evidence" value="ECO:0007669"/>
    <property type="project" value="UniProtKB-UniRule"/>
</dbReference>
<comment type="function">
    <text evidence="9">Component of the eukaryotic translation initiation factor 3 (eIF-3) complex, which is involved in protein synthesis and, together with other initiation factors, stimulates binding of mRNA and methionyl-tRNAi to the 40S ribosome.</text>
</comment>
<comment type="function">
    <text evidence="8">RNA-binding component of the eukaryotic translation initiation factor 3 (eIF-3) complex, which is involved in protein synthesis of a specialized repertoire of mRNAs and, together with other initiation factors, stimulates binding of mRNA and methionyl-tRNAi to the 40S ribosome. The eIF-3 complex specifically targets and initiates translation of a subset of mRNAs involved in cell proliferation.</text>
</comment>
<keyword evidence="2 8" id="KW-0963">Cytoplasm</keyword>